<evidence type="ECO:0000313" key="12">
    <source>
        <dbReference type="Proteomes" id="UP000242317"/>
    </source>
</evidence>
<comment type="subcellular location">
    <subcellularLocation>
        <location evidence="6">Cytoplasm</location>
    </subcellularLocation>
</comment>
<evidence type="ECO:0000313" key="11">
    <source>
        <dbReference type="EMBL" id="SDC61504.1"/>
    </source>
</evidence>
<dbReference type="OrthoDB" id="9803742at2"/>
<dbReference type="GO" id="GO:0008270">
    <property type="term" value="F:zinc ion binding"/>
    <property type="evidence" value="ECO:0007669"/>
    <property type="project" value="UniProtKB-UniRule"/>
</dbReference>
<evidence type="ECO:0000256" key="7">
    <source>
        <dbReference type="PROSITE-ProRule" id="PRU00510"/>
    </source>
</evidence>
<organism evidence="11 12">
    <name type="scientific">Acinetobacter marinus</name>
    <dbReference type="NCBI Taxonomy" id="281375"/>
    <lineage>
        <taxon>Bacteria</taxon>
        <taxon>Pseudomonadati</taxon>
        <taxon>Pseudomonadota</taxon>
        <taxon>Gammaproteobacteria</taxon>
        <taxon>Moraxellales</taxon>
        <taxon>Moraxellaceae</taxon>
        <taxon>Acinetobacter</taxon>
    </lineage>
</organism>
<dbReference type="SUPFAM" id="SSF109635">
    <property type="entry name" value="DnaK suppressor protein DksA, alpha-hairpin domain"/>
    <property type="match status" value="1"/>
</dbReference>
<dbReference type="PRINTS" id="PR00618">
    <property type="entry name" value="DKSAZNFINGER"/>
</dbReference>
<evidence type="ECO:0000256" key="6">
    <source>
        <dbReference type="HAMAP-Rule" id="MF_00926"/>
    </source>
</evidence>
<dbReference type="GO" id="GO:0005737">
    <property type="term" value="C:cytoplasm"/>
    <property type="evidence" value="ECO:0007669"/>
    <property type="project" value="UniProtKB-SubCell"/>
</dbReference>
<dbReference type="AlphaFoldDB" id="A0A1G6N209"/>
<dbReference type="RefSeq" id="WP_092620849.1">
    <property type="nucleotide sequence ID" value="NZ_FMYK01000008.1"/>
</dbReference>
<dbReference type="PANTHER" id="PTHR33823:SF2">
    <property type="entry name" value="RNA POLYMERASE-BINDING TRANSCRIPTION FACTOR DKSA"/>
    <property type="match status" value="1"/>
</dbReference>
<dbReference type="Pfam" id="PF01258">
    <property type="entry name" value="zf-dskA_traR"/>
    <property type="match status" value="1"/>
</dbReference>
<comment type="function">
    <text evidence="6">Transcription factor that acts by binding directly to the RNA polymerase (RNAP). Required for negative regulation of rRNA expression and positive regulation of several amino acid biosynthesis promoters. Also required for regulation of fis expression.</text>
</comment>
<feature type="binding site" evidence="6">
    <location>
        <position position="163"/>
    </location>
    <ligand>
        <name>Zn(2+)</name>
        <dbReference type="ChEBI" id="CHEBI:29105"/>
    </ligand>
</feature>
<evidence type="ECO:0000259" key="10">
    <source>
        <dbReference type="Pfam" id="PF21157"/>
    </source>
</evidence>
<feature type="binding site" evidence="6">
    <location>
        <position position="142"/>
    </location>
    <ligand>
        <name>Zn(2+)</name>
        <dbReference type="ChEBI" id="CHEBI:29105"/>
    </ligand>
</feature>
<feature type="zinc finger region" description="dksA C4-type" evidence="7">
    <location>
        <begin position="139"/>
        <end position="163"/>
    </location>
</feature>
<dbReference type="SUPFAM" id="SSF57716">
    <property type="entry name" value="Glucocorticoid receptor-like (DNA-binding domain)"/>
    <property type="match status" value="1"/>
</dbReference>
<dbReference type="NCBIfam" id="TIGR02420">
    <property type="entry name" value="dksA"/>
    <property type="match status" value="1"/>
</dbReference>
<dbReference type="Gene3D" id="1.20.120.910">
    <property type="entry name" value="DksA, coiled-coil domain"/>
    <property type="match status" value="1"/>
</dbReference>
<proteinExistence type="inferred from homology"/>
<feature type="binding site" evidence="6">
    <location>
        <position position="139"/>
    </location>
    <ligand>
        <name>Zn(2+)</name>
        <dbReference type="ChEBI" id="CHEBI:29105"/>
    </ligand>
</feature>
<feature type="domain" description="Zinc finger DksA/TraR C4-type" evidence="9">
    <location>
        <begin position="135"/>
        <end position="167"/>
    </location>
</feature>
<sequence length="176" mass="20065">MANQDQTQLEDVKDVATAEKAAAKRPRKAKAKTTEMASAASLFGFAPYQEKKNEEYMSEGQLDHFRKILEAWKAELMSEVDRTLNSMQDESSALPDVNDRATQEEEFAIELRTRDRERKLIRKIEQSLQAIQDEDYGFCETCGIEIGLRRLEARPTATLCIDCKTLAEIKEKQNNG</sequence>
<evidence type="ECO:0000256" key="8">
    <source>
        <dbReference type="SAM" id="MobiDB-lite"/>
    </source>
</evidence>
<feature type="region of interest" description="Disordered" evidence="8">
    <location>
        <begin position="1"/>
        <end position="33"/>
    </location>
</feature>
<keyword evidence="5" id="KW-0175">Coiled coil</keyword>
<name>A0A1G6N209_9GAMM</name>
<dbReference type="HAMAP" id="MF_00926">
    <property type="entry name" value="DksA"/>
    <property type="match status" value="1"/>
</dbReference>
<comment type="subunit">
    <text evidence="6">Interacts directly with the RNA polymerase.</text>
</comment>
<evidence type="ECO:0000256" key="2">
    <source>
        <dbReference type="ARBA" id="ARBA00022723"/>
    </source>
</evidence>
<dbReference type="EMBL" id="FMYK01000008">
    <property type="protein sequence ID" value="SDC61504.1"/>
    <property type="molecule type" value="Genomic_DNA"/>
</dbReference>
<dbReference type="Proteomes" id="UP000242317">
    <property type="component" value="Unassembled WGS sequence"/>
</dbReference>
<accession>A0A1G6N209</accession>
<keyword evidence="2 6" id="KW-0479">Metal-binding</keyword>
<protein>
    <recommendedName>
        <fullName evidence="6">RNA polymerase-binding transcription factor DksA</fullName>
    </recommendedName>
</protein>
<keyword evidence="1 6" id="KW-0963">Cytoplasm</keyword>
<evidence type="ECO:0000256" key="3">
    <source>
        <dbReference type="ARBA" id="ARBA00022771"/>
    </source>
</evidence>
<dbReference type="PROSITE" id="PS51128">
    <property type="entry name" value="ZF_DKSA_2"/>
    <property type="match status" value="1"/>
</dbReference>
<dbReference type="InterPro" id="IPR020460">
    <property type="entry name" value="Znf_C4-type_bac"/>
</dbReference>
<gene>
    <name evidence="6" type="primary">dksA</name>
    <name evidence="11" type="ORF">SAMN05421749_10880</name>
</gene>
<dbReference type="InterPro" id="IPR048489">
    <property type="entry name" value="DksA_N"/>
</dbReference>
<dbReference type="InterPro" id="IPR000962">
    <property type="entry name" value="Znf_DskA_TraR"/>
</dbReference>
<feature type="binding site" evidence="6">
    <location>
        <position position="160"/>
    </location>
    <ligand>
        <name>Zn(2+)</name>
        <dbReference type="ChEBI" id="CHEBI:29105"/>
    </ligand>
</feature>
<feature type="domain" description="DnaK suppressor protein DksA N-terminal" evidence="10">
    <location>
        <begin position="61"/>
        <end position="131"/>
    </location>
</feature>
<evidence type="ECO:0000259" key="9">
    <source>
        <dbReference type="Pfam" id="PF01258"/>
    </source>
</evidence>
<reference evidence="12" key="1">
    <citation type="submission" date="2016-09" db="EMBL/GenBank/DDBJ databases">
        <authorList>
            <person name="Varghese N."/>
            <person name="Submissions S."/>
        </authorList>
    </citation>
    <scope>NUCLEOTIDE SEQUENCE [LARGE SCALE GENOMIC DNA]</scope>
    <source>
        <strain evidence="12">ANC 3699</strain>
    </source>
</reference>
<keyword evidence="12" id="KW-1185">Reference proteome</keyword>
<dbReference type="InterPro" id="IPR020458">
    <property type="entry name" value="Znf_DskA_TraR_CS"/>
</dbReference>
<dbReference type="PROSITE" id="PS01102">
    <property type="entry name" value="ZF_DKSA_1"/>
    <property type="match status" value="1"/>
</dbReference>
<dbReference type="PANTHER" id="PTHR33823">
    <property type="entry name" value="RNA POLYMERASE-BINDING TRANSCRIPTION FACTOR DKSA-RELATED"/>
    <property type="match status" value="1"/>
</dbReference>
<dbReference type="InterPro" id="IPR012784">
    <property type="entry name" value="DksA_RNA_pol-bd"/>
</dbReference>
<dbReference type="Pfam" id="PF21157">
    <property type="entry name" value="DksA_N"/>
    <property type="match status" value="1"/>
</dbReference>
<dbReference type="GO" id="GO:0010468">
    <property type="term" value="P:regulation of gene expression"/>
    <property type="evidence" value="ECO:0007669"/>
    <property type="project" value="UniProtKB-UniRule"/>
</dbReference>
<dbReference type="InterPro" id="IPR037187">
    <property type="entry name" value="DnaK_N"/>
</dbReference>
<comment type="similarity">
    <text evidence="6">Belongs to the DksA family.</text>
</comment>
<keyword evidence="4 6" id="KW-0862">Zinc</keyword>
<evidence type="ECO:0000256" key="1">
    <source>
        <dbReference type="ARBA" id="ARBA00022490"/>
    </source>
</evidence>
<keyword evidence="3 6" id="KW-0863">Zinc-finger</keyword>
<evidence type="ECO:0000256" key="4">
    <source>
        <dbReference type="ARBA" id="ARBA00022833"/>
    </source>
</evidence>
<evidence type="ECO:0000256" key="5">
    <source>
        <dbReference type="ARBA" id="ARBA00023054"/>
    </source>
</evidence>